<reference evidence="1" key="2">
    <citation type="submission" date="2018-03" db="EMBL/GenBank/DDBJ databases">
        <title>The Triticum urartu genome reveals the dynamic nature of wheat genome evolution.</title>
        <authorList>
            <person name="Ling H."/>
            <person name="Ma B."/>
            <person name="Shi X."/>
            <person name="Liu H."/>
            <person name="Dong L."/>
            <person name="Sun H."/>
            <person name="Cao Y."/>
            <person name="Gao Q."/>
            <person name="Zheng S."/>
            <person name="Li Y."/>
            <person name="Yu Y."/>
            <person name="Du H."/>
            <person name="Qi M."/>
            <person name="Li Y."/>
            <person name="Yu H."/>
            <person name="Cui Y."/>
            <person name="Wang N."/>
            <person name="Chen C."/>
            <person name="Wu H."/>
            <person name="Zhao Y."/>
            <person name="Zhang J."/>
            <person name="Li Y."/>
            <person name="Zhou W."/>
            <person name="Zhang B."/>
            <person name="Hu W."/>
            <person name="Eijk M."/>
            <person name="Tang J."/>
            <person name="Witsenboer H."/>
            <person name="Zhao S."/>
            <person name="Li Z."/>
            <person name="Zhang A."/>
            <person name="Wang D."/>
            <person name="Liang C."/>
        </authorList>
    </citation>
    <scope>NUCLEOTIDE SEQUENCE [LARGE SCALE GENOMIC DNA]</scope>
    <source>
        <strain evidence="1">cv. G1812</strain>
    </source>
</reference>
<dbReference type="EnsemblPlants" id="TuG1812G0100004354.01.T01">
    <property type="protein sequence ID" value="TuG1812G0100004354.01.T01.cds331491"/>
    <property type="gene ID" value="TuG1812G0100004354.01"/>
</dbReference>
<proteinExistence type="predicted"/>
<dbReference type="PANTHER" id="PTHR31325">
    <property type="entry name" value="OS01G0798800 PROTEIN-RELATED"/>
    <property type="match status" value="1"/>
</dbReference>
<sequence>MRKLACWIPRLQELQYMDDSRMLKFILEEWVHLLMYASIRASREAHAEQLSCGGELTTLVWIITEHAEDTFVRSKCPSLFL</sequence>
<dbReference type="Pfam" id="PF04578">
    <property type="entry name" value="DUF594"/>
    <property type="match status" value="1"/>
</dbReference>
<accession>A0A8R7K437</accession>
<name>A0A8R7K437_TRIUA</name>
<reference evidence="2" key="1">
    <citation type="journal article" date="2013" name="Nature">
        <title>Draft genome of the wheat A-genome progenitor Triticum urartu.</title>
        <authorList>
            <person name="Ling H.Q."/>
            <person name="Zhao S."/>
            <person name="Liu D."/>
            <person name="Wang J."/>
            <person name="Sun H."/>
            <person name="Zhang C."/>
            <person name="Fan H."/>
            <person name="Li D."/>
            <person name="Dong L."/>
            <person name="Tao Y."/>
            <person name="Gao C."/>
            <person name="Wu H."/>
            <person name="Li Y."/>
            <person name="Cui Y."/>
            <person name="Guo X."/>
            <person name="Zheng S."/>
            <person name="Wang B."/>
            <person name="Yu K."/>
            <person name="Liang Q."/>
            <person name="Yang W."/>
            <person name="Lou X."/>
            <person name="Chen J."/>
            <person name="Feng M."/>
            <person name="Jian J."/>
            <person name="Zhang X."/>
            <person name="Luo G."/>
            <person name="Jiang Y."/>
            <person name="Liu J."/>
            <person name="Wang Z."/>
            <person name="Sha Y."/>
            <person name="Zhang B."/>
            <person name="Wu H."/>
            <person name="Tang D."/>
            <person name="Shen Q."/>
            <person name="Xue P."/>
            <person name="Zou S."/>
            <person name="Wang X."/>
            <person name="Liu X."/>
            <person name="Wang F."/>
            <person name="Yang Y."/>
            <person name="An X."/>
            <person name="Dong Z."/>
            <person name="Zhang K."/>
            <person name="Zhang X."/>
            <person name="Luo M.C."/>
            <person name="Dvorak J."/>
            <person name="Tong Y."/>
            <person name="Wang J."/>
            <person name="Yang H."/>
            <person name="Li Z."/>
            <person name="Wang D."/>
            <person name="Zhang A."/>
            <person name="Wang J."/>
        </authorList>
    </citation>
    <scope>NUCLEOTIDE SEQUENCE</scope>
    <source>
        <strain evidence="2">cv. G1812</strain>
    </source>
</reference>
<protein>
    <submittedName>
        <fullName evidence="1">Uncharacterized protein</fullName>
    </submittedName>
</protein>
<evidence type="ECO:0000313" key="1">
    <source>
        <dbReference type="EnsemblPlants" id="TuG1812G0100004354.01.T01.cds331491"/>
    </source>
</evidence>
<evidence type="ECO:0000313" key="2">
    <source>
        <dbReference type="Proteomes" id="UP000015106"/>
    </source>
</evidence>
<reference evidence="1" key="3">
    <citation type="submission" date="2022-06" db="UniProtKB">
        <authorList>
            <consortium name="EnsemblPlants"/>
        </authorList>
    </citation>
    <scope>IDENTIFICATION</scope>
</reference>
<dbReference type="Gramene" id="TuG1812G0100004354.01.T01">
    <property type="protein sequence ID" value="TuG1812G0100004354.01.T01.cds331491"/>
    <property type="gene ID" value="TuG1812G0100004354.01"/>
</dbReference>
<dbReference type="AlphaFoldDB" id="A0A8R7K437"/>
<keyword evidence="2" id="KW-1185">Reference proteome</keyword>
<organism evidence="1 2">
    <name type="scientific">Triticum urartu</name>
    <name type="common">Red wild einkorn</name>
    <name type="synonym">Crithodium urartu</name>
    <dbReference type="NCBI Taxonomy" id="4572"/>
    <lineage>
        <taxon>Eukaryota</taxon>
        <taxon>Viridiplantae</taxon>
        <taxon>Streptophyta</taxon>
        <taxon>Embryophyta</taxon>
        <taxon>Tracheophyta</taxon>
        <taxon>Spermatophyta</taxon>
        <taxon>Magnoliopsida</taxon>
        <taxon>Liliopsida</taxon>
        <taxon>Poales</taxon>
        <taxon>Poaceae</taxon>
        <taxon>BOP clade</taxon>
        <taxon>Pooideae</taxon>
        <taxon>Triticodae</taxon>
        <taxon>Triticeae</taxon>
        <taxon>Triticinae</taxon>
        <taxon>Triticum</taxon>
    </lineage>
</organism>
<dbReference type="InterPro" id="IPR007658">
    <property type="entry name" value="DUF594"/>
</dbReference>
<dbReference type="Proteomes" id="UP000015106">
    <property type="component" value="Chromosome 1"/>
</dbReference>